<gene>
    <name evidence="1" type="ORF">B9G39_23430</name>
</gene>
<accession>A0A4P9VRG7</accession>
<comment type="caution">
    <text evidence="1">The sequence shown here is derived from an EMBL/GenBank/DDBJ whole genome shotgun (WGS) entry which is preliminary data.</text>
</comment>
<dbReference type="Proteomes" id="UP000257039">
    <property type="component" value="Unassembled WGS sequence"/>
</dbReference>
<proteinExistence type="predicted"/>
<dbReference type="SUPFAM" id="SSF117289">
    <property type="entry name" value="Nucleoporin domain"/>
    <property type="match status" value="1"/>
</dbReference>
<organism evidence="1 2">
    <name type="scientific">Zooshikella ganghwensis</name>
    <dbReference type="NCBI Taxonomy" id="202772"/>
    <lineage>
        <taxon>Bacteria</taxon>
        <taxon>Pseudomonadati</taxon>
        <taxon>Pseudomonadota</taxon>
        <taxon>Gammaproteobacteria</taxon>
        <taxon>Oceanospirillales</taxon>
        <taxon>Zooshikellaceae</taxon>
        <taxon>Zooshikella</taxon>
    </lineage>
</organism>
<evidence type="ECO:0000313" key="1">
    <source>
        <dbReference type="EMBL" id="RDH46163.1"/>
    </source>
</evidence>
<keyword evidence="2" id="KW-1185">Reference proteome</keyword>
<sequence length="156" mass="18184">MTSASALLSDYIVSKNQKKIETLQSDSQSKEKLITQLWQDYQVLEQKKDTLLILIASNSSQHYITLFSVEFLTSIGVENPKQTLLANANRIYPFTMENMNRYKQETLQKINNIYEEKVYLDMQSNQLISKNSRYNSIALFFQIFGLILVLSKHIFE</sequence>
<dbReference type="EMBL" id="NDXW01000001">
    <property type="protein sequence ID" value="RDH46163.1"/>
    <property type="molecule type" value="Genomic_DNA"/>
</dbReference>
<evidence type="ECO:0000313" key="2">
    <source>
        <dbReference type="Proteomes" id="UP000257039"/>
    </source>
</evidence>
<dbReference type="RefSeq" id="WP_094788972.1">
    <property type="nucleotide sequence ID" value="NZ_NDXW01000001.1"/>
</dbReference>
<dbReference type="AlphaFoldDB" id="A0A4P9VRG7"/>
<reference evidence="1 2" key="1">
    <citation type="submission" date="2017-04" db="EMBL/GenBank/DDBJ databases">
        <title>Draft genome sequence of Zooshikella ganghwensis VG4 isolated from Red Sea sediments.</title>
        <authorList>
            <person name="Rehman Z."/>
            <person name="Alam I."/>
            <person name="Kamau A."/>
            <person name="Bajic V."/>
            <person name="Leiknes T."/>
        </authorList>
    </citation>
    <scope>NUCLEOTIDE SEQUENCE [LARGE SCALE GENOMIC DNA]</scope>
    <source>
        <strain evidence="1 2">VG4</strain>
    </source>
</reference>
<name>A0A4P9VRG7_9GAMM</name>
<protein>
    <submittedName>
        <fullName evidence="1">Uncharacterized protein</fullName>
    </submittedName>
</protein>